<keyword evidence="4" id="KW-1185">Reference proteome</keyword>
<dbReference type="Pfam" id="PF02604">
    <property type="entry name" value="PhdYeFM_antitox"/>
    <property type="match status" value="1"/>
</dbReference>
<comment type="function">
    <text evidence="2">Antitoxin component of a type II toxin-antitoxin (TA) system.</text>
</comment>
<dbReference type="InterPro" id="IPR036165">
    <property type="entry name" value="YefM-like_sf"/>
</dbReference>
<dbReference type="RefSeq" id="WP_007168406.1">
    <property type="nucleotide sequence ID" value="NZ_JACKSS010000092.1"/>
</dbReference>
<evidence type="ECO:0000256" key="1">
    <source>
        <dbReference type="ARBA" id="ARBA00009981"/>
    </source>
</evidence>
<dbReference type="SUPFAM" id="SSF143120">
    <property type="entry name" value="YefM-like"/>
    <property type="match status" value="1"/>
</dbReference>
<reference evidence="3 4" key="1">
    <citation type="submission" date="2016-01" db="EMBL/GenBank/DDBJ databases">
        <title>The new phylogeny of the genus Mycobacterium.</title>
        <authorList>
            <person name="Tarcisio F."/>
            <person name="Conor M."/>
            <person name="Antonella G."/>
            <person name="Elisabetta G."/>
            <person name="Giulia F.S."/>
            <person name="Sara T."/>
            <person name="Anna F."/>
            <person name="Clotilde B."/>
            <person name="Roberto B."/>
            <person name="Veronica D.S."/>
            <person name="Fabio R."/>
            <person name="Monica P."/>
            <person name="Olivier J."/>
            <person name="Enrico T."/>
            <person name="Nicola S."/>
        </authorList>
    </citation>
    <scope>NUCLEOTIDE SEQUENCE [LARGE SCALE GENOMIC DNA]</scope>
    <source>
        <strain evidence="3 4">DSM 44803</strain>
    </source>
</reference>
<dbReference type="PANTHER" id="PTHR35377">
    <property type="entry name" value="ANTITOXIN VAPB49-RELATED-RELATED"/>
    <property type="match status" value="1"/>
</dbReference>
<evidence type="ECO:0000313" key="4">
    <source>
        <dbReference type="Proteomes" id="UP000193781"/>
    </source>
</evidence>
<dbReference type="AlphaFoldDB" id="A0A0F5N9R3"/>
<dbReference type="GO" id="GO:0097351">
    <property type="term" value="F:toxin sequestering activity"/>
    <property type="evidence" value="ECO:0007669"/>
    <property type="project" value="TreeGrafter"/>
</dbReference>
<name>A0A0F5N9R3_9MYCO</name>
<dbReference type="STRING" id="244292.ABW17_23605"/>
<dbReference type="NCBIfam" id="TIGR01552">
    <property type="entry name" value="phd_fam"/>
    <property type="match status" value="1"/>
</dbReference>
<evidence type="ECO:0000256" key="2">
    <source>
        <dbReference type="RuleBase" id="RU362080"/>
    </source>
</evidence>
<dbReference type="Proteomes" id="UP000193781">
    <property type="component" value="Unassembled WGS sequence"/>
</dbReference>
<organism evidence="3 4">
    <name type="scientific">Mycobacterium nebraskense</name>
    <dbReference type="NCBI Taxonomy" id="244292"/>
    <lineage>
        <taxon>Bacteria</taxon>
        <taxon>Bacillati</taxon>
        <taxon>Actinomycetota</taxon>
        <taxon>Actinomycetes</taxon>
        <taxon>Mycobacteriales</taxon>
        <taxon>Mycobacteriaceae</taxon>
        <taxon>Mycobacterium</taxon>
    </lineage>
</organism>
<proteinExistence type="inferred from homology"/>
<evidence type="ECO:0000313" key="3">
    <source>
        <dbReference type="EMBL" id="ORW34929.1"/>
    </source>
</evidence>
<comment type="similarity">
    <text evidence="1 2">Belongs to the phD/YefM antitoxin family.</text>
</comment>
<dbReference type="FunFam" id="3.40.1620.10:FF:000002">
    <property type="entry name" value="Antitoxin"/>
    <property type="match status" value="1"/>
</dbReference>
<dbReference type="GeneID" id="77303776"/>
<sequence>MSTVGVRELRQRASELLRRVEAGETIEITDRGRPIALLSPMPEGGPYQQMLASGGIERATLDFDDLPEPVRLKTGIELPSVTLARLREHER</sequence>
<dbReference type="PANTHER" id="PTHR35377:SF5">
    <property type="entry name" value="ANTITOXIN VAPB46"/>
    <property type="match status" value="1"/>
</dbReference>
<dbReference type="OrthoDB" id="557859at2"/>
<comment type="caution">
    <text evidence="3">The sequence shown here is derived from an EMBL/GenBank/DDBJ whole genome shotgun (WGS) entry which is preliminary data.</text>
</comment>
<gene>
    <name evidence="3" type="ORF">AWC17_23070</name>
</gene>
<dbReference type="InterPro" id="IPR006442">
    <property type="entry name" value="Antitoxin_Phd/YefM"/>
</dbReference>
<protein>
    <recommendedName>
        <fullName evidence="2">Antitoxin</fullName>
    </recommendedName>
</protein>
<accession>A0A0F5N9R3</accession>
<dbReference type="InterPro" id="IPR051416">
    <property type="entry name" value="phD-YefM_TA_antitoxins"/>
</dbReference>
<dbReference type="EMBL" id="LQPH01000014">
    <property type="protein sequence ID" value="ORW34929.1"/>
    <property type="molecule type" value="Genomic_DNA"/>
</dbReference>
<dbReference type="Gene3D" id="3.40.1620.10">
    <property type="entry name" value="YefM-like domain"/>
    <property type="match status" value="1"/>
</dbReference>